<reference evidence="1 2" key="1">
    <citation type="submission" date="2022-11" db="EMBL/GenBank/DDBJ databases">
        <title>Whole genome sequence of Eschrichtius robustus ER-17-0199.</title>
        <authorList>
            <person name="Bruniche-Olsen A."/>
            <person name="Black A.N."/>
            <person name="Fields C.J."/>
            <person name="Walden K."/>
            <person name="Dewoody J.A."/>
        </authorList>
    </citation>
    <scope>NUCLEOTIDE SEQUENCE [LARGE SCALE GENOMIC DNA]</scope>
    <source>
        <strain evidence="1">ER-17-0199</strain>
        <tissue evidence="1">Blubber</tissue>
    </source>
</reference>
<keyword evidence="2" id="KW-1185">Reference proteome</keyword>
<organism evidence="1 2">
    <name type="scientific">Eschrichtius robustus</name>
    <name type="common">California gray whale</name>
    <name type="synonym">Eschrichtius gibbosus</name>
    <dbReference type="NCBI Taxonomy" id="9764"/>
    <lineage>
        <taxon>Eukaryota</taxon>
        <taxon>Metazoa</taxon>
        <taxon>Chordata</taxon>
        <taxon>Craniata</taxon>
        <taxon>Vertebrata</taxon>
        <taxon>Euteleostomi</taxon>
        <taxon>Mammalia</taxon>
        <taxon>Eutheria</taxon>
        <taxon>Laurasiatheria</taxon>
        <taxon>Artiodactyla</taxon>
        <taxon>Whippomorpha</taxon>
        <taxon>Cetacea</taxon>
        <taxon>Mysticeti</taxon>
        <taxon>Eschrichtiidae</taxon>
        <taxon>Eschrichtius</taxon>
    </lineage>
</organism>
<evidence type="ECO:0000313" key="1">
    <source>
        <dbReference type="EMBL" id="KAJ8787887.1"/>
    </source>
</evidence>
<comment type="caution">
    <text evidence="1">The sequence shown here is derived from an EMBL/GenBank/DDBJ whole genome shotgun (WGS) entry which is preliminary data.</text>
</comment>
<name>A0AB34H8X6_ESCRO</name>
<dbReference type="EMBL" id="JAIQCJ010001688">
    <property type="protein sequence ID" value="KAJ8787887.1"/>
    <property type="molecule type" value="Genomic_DNA"/>
</dbReference>
<evidence type="ECO:0000313" key="2">
    <source>
        <dbReference type="Proteomes" id="UP001159641"/>
    </source>
</evidence>
<dbReference type="Proteomes" id="UP001159641">
    <property type="component" value="Unassembled WGS sequence"/>
</dbReference>
<gene>
    <name evidence="1" type="ORF">J1605_005545</name>
</gene>
<accession>A0AB34H8X6</accession>
<sequence>MAALCVSCGAAASEVPGARY</sequence>
<proteinExistence type="predicted"/>
<protein>
    <submittedName>
        <fullName evidence="1">Uncharacterized protein</fullName>
    </submittedName>
</protein>
<dbReference type="AlphaFoldDB" id="A0AB34H8X6"/>